<proteinExistence type="predicted"/>
<protein>
    <submittedName>
        <fullName evidence="1">Uncharacterized protein</fullName>
    </submittedName>
</protein>
<comment type="caution">
    <text evidence="1">The sequence shown here is derived from an EMBL/GenBank/DDBJ whole genome shotgun (WGS) entry which is preliminary data.</text>
</comment>
<gene>
    <name evidence="1" type="ORF">CARN6_1103</name>
</gene>
<evidence type="ECO:0000313" key="1">
    <source>
        <dbReference type="EMBL" id="CBI07728.1"/>
    </source>
</evidence>
<name>E6QKG1_9ZZZZ</name>
<sequence>MFVNPPYGFAPEDNLSYARMIRLHQRAIHVLATYYSGATILTAWPASDELTRPELGYVQTPFSVDRIEDFSSAQIDRAADDPGGYSAAFLFSTKQEPGALPFHLDSVLDSGAMEERYFGLHHDLLPVAIAQCLHGAIVWQRSDQLEWAAVLRFDRAVEARAEAPPLPRHPCQSSLPPLCNR</sequence>
<reference evidence="1" key="1">
    <citation type="submission" date="2009-10" db="EMBL/GenBank/DDBJ databases">
        <title>Diversity of trophic interactions inside an arsenic-rich microbial ecosystem.</title>
        <authorList>
            <person name="Bertin P.N."/>
            <person name="Heinrich-Salmeron A."/>
            <person name="Pelletier E."/>
            <person name="Goulhen-Chollet F."/>
            <person name="Arsene-Ploetze F."/>
            <person name="Gallien S."/>
            <person name="Calteau A."/>
            <person name="Vallenet D."/>
            <person name="Casiot C."/>
            <person name="Chane-Woon-Ming B."/>
            <person name="Giloteaux L."/>
            <person name="Barakat M."/>
            <person name="Bonnefoy V."/>
            <person name="Bruneel O."/>
            <person name="Chandler M."/>
            <person name="Cleiss J."/>
            <person name="Duran R."/>
            <person name="Elbaz-Poulichet F."/>
            <person name="Fonknechten N."/>
            <person name="Lauga B."/>
            <person name="Mornico D."/>
            <person name="Ortet P."/>
            <person name="Schaeffer C."/>
            <person name="Siguier P."/>
            <person name="Alexander Thil Smith A."/>
            <person name="Van Dorsselaer A."/>
            <person name="Weissenbach J."/>
            <person name="Medigue C."/>
            <person name="Le Paslier D."/>
        </authorList>
    </citation>
    <scope>NUCLEOTIDE SEQUENCE</scope>
</reference>
<dbReference type="EMBL" id="CABQ01000128">
    <property type="protein sequence ID" value="CBI07728.1"/>
    <property type="molecule type" value="Genomic_DNA"/>
</dbReference>
<dbReference type="AlphaFoldDB" id="E6QKG1"/>
<accession>E6QKG1</accession>
<organism evidence="1">
    <name type="scientific">mine drainage metagenome</name>
    <dbReference type="NCBI Taxonomy" id="410659"/>
    <lineage>
        <taxon>unclassified sequences</taxon>
        <taxon>metagenomes</taxon>
        <taxon>ecological metagenomes</taxon>
    </lineage>
</organism>